<dbReference type="NCBIfam" id="TIGR01122">
    <property type="entry name" value="ilvE_I"/>
    <property type="match status" value="1"/>
</dbReference>
<keyword evidence="9 17" id="KW-0808">Transferase</keyword>
<reference evidence="18 19" key="1">
    <citation type="submission" date="2020-07" db="EMBL/GenBank/DDBJ databases">
        <authorList>
            <person name="Feng X."/>
        </authorList>
    </citation>
    <scope>NUCLEOTIDE SEQUENCE [LARGE SCALE GENOMIC DNA]</scope>
    <source>
        <strain evidence="18 19">JCM14086</strain>
    </source>
</reference>
<evidence type="ECO:0000256" key="1">
    <source>
        <dbReference type="ARBA" id="ARBA00001933"/>
    </source>
</evidence>
<dbReference type="SUPFAM" id="SSF56752">
    <property type="entry name" value="D-aminoacid aminotransferase-like PLP-dependent enzymes"/>
    <property type="match status" value="1"/>
</dbReference>
<evidence type="ECO:0000256" key="10">
    <source>
        <dbReference type="ARBA" id="ARBA00022898"/>
    </source>
</evidence>
<comment type="similarity">
    <text evidence="6 15">Belongs to the class-IV pyridoxal-phosphate-dependent aminotransferase family.</text>
</comment>
<dbReference type="GO" id="GO:0009098">
    <property type="term" value="P:L-leucine biosynthetic process"/>
    <property type="evidence" value="ECO:0007669"/>
    <property type="project" value="UniProtKB-UniPathway"/>
</dbReference>
<dbReference type="FunFam" id="3.20.10.10:FF:000002">
    <property type="entry name" value="D-alanine aminotransferase"/>
    <property type="match status" value="1"/>
</dbReference>
<dbReference type="UniPathway" id="UPA00048">
    <property type="reaction ID" value="UER00073"/>
</dbReference>
<dbReference type="InterPro" id="IPR050571">
    <property type="entry name" value="Class-IV_PLP-Dep_Aminotrnsfr"/>
</dbReference>
<proteinExistence type="inferred from homology"/>
<dbReference type="GO" id="GO:0004084">
    <property type="term" value="F:branched-chain-amino-acid transaminase activity"/>
    <property type="evidence" value="ECO:0007669"/>
    <property type="project" value="UniProtKB-EC"/>
</dbReference>
<dbReference type="FunFam" id="3.30.470.10:FF:000006">
    <property type="entry name" value="Branched-chain-amino-acid aminotransferase"/>
    <property type="match status" value="1"/>
</dbReference>
<dbReference type="Pfam" id="PF01063">
    <property type="entry name" value="Aminotran_4"/>
    <property type="match status" value="1"/>
</dbReference>
<keyword evidence="7 17" id="KW-0032">Aminotransferase</keyword>
<organism evidence="18 19">
    <name type="scientific">Puniceicoccus vermicola</name>
    <dbReference type="NCBI Taxonomy" id="388746"/>
    <lineage>
        <taxon>Bacteria</taxon>
        <taxon>Pseudomonadati</taxon>
        <taxon>Verrucomicrobiota</taxon>
        <taxon>Opitutia</taxon>
        <taxon>Puniceicoccales</taxon>
        <taxon>Puniceicoccaceae</taxon>
        <taxon>Puniceicoccus</taxon>
    </lineage>
</organism>
<comment type="catalytic activity">
    <reaction evidence="13 17">
        <text>L-isoleucine + 2-oxoglutarate = (S)-3-methyl-2-oxopentanoate + L-glutamate</text>
        <dbReference type="Rhea" id="RHEA:24801"/>
        <dbReference type="ChEBI" id="CHEBI:16810"/>
        <dbReference type="ChEBI" id="CHEBI:29985"/>
        <dbReference type="ChEBI" id="CHEBI:35146"/>
        <dbReference type="ChEBI" id="CHEBI:58045"/>
        <dbReference type="EC" id="2.6.1.42"/>
    </reaction>
</comment>
<dbReference type="AlphaFoldDB" id="A0A7X1B270"/>
<dbReference type="PANTHER" id="PTHR42743">
    <property type="entry name" value="AMINO-ACID AMINOTRANSFERASE"/>
    <property type="match status" value="1"/>
</dbReference>
<comment type="cofactor">
    <cofactor evidence="1 16">
        <name>pyridoxal 5'-phosphate</name>
        <dbReference type="ChEBI" id="CHEBI:597326"/>
    </cofactor>
</comment>
<dbReference type="Gene3D" id="3.20.10.10">
    <property type="entry name" value="D-amino Acid Aminotransferase, subunit A, domain 2"/>
    <property type="match status" value="1"/>
</dbReference>
<comment type="pathway">
    <text evidence="3 17">Amino-acid biosynthesis; L-isoleucine biosynthesis; L-isoleucine from 2-oxobutanoate: step 4/4.</text>
</comment>
<evidence type="ECO:0000256" key="15">
    <source>
        <dbReference type="RuleBase" id="RU004106"/>
    </source>
</evidence>
<dbReference type="Gene3D" id="3.30.470.10">
    <property type="match status" value="1"/>
</dbReference>
<comment type="pathway">
    <text evidence="4 17">Amino-acid biosynthesis; L-valine biosynthesis; L-valine from pyruvate: step 4/4.</text>
</comment>
<evidence type="ECO:0000256" key="4">
    <source>
        <dbReference type="ARBA" id="ARBA00004931"/>
    </source>
</evidence>
<dbReference type="UniPathway" id="UPA00047">
    <property type="reaction ID" value="UER00058"/>
</dbReference>
<dbReference type="InterPro" id="IPR043132">
    <property type="entry name" value="BCAT-like_C"/>
</dbReference>
<evidence type="ECO:0000256" key="5">
    <source>
        <dbReference type="ARBA" id="ARBA00005072"/>
    </source>
</evidence>
<evidence type="ECO:0000256" key="17">
    <source>
        <dbReference type="RuleBase" id="RU364094"/>
    </source>
</evidence>
<comment type="function">
    <text evidence="2 17">Acts on leucine, isoleucine and valine.</text>
</comment>
<evidence type="ECO:0000313" key="18">
    <source>
        <dbReference type="EMBL" id="MBC2604261.1"/>
    </source>
</evidence>
<evidence type="ECO:0000256" key="8">
    <source>
        <dbReference type="ARBA" id="ARBA00022605"/>
    </source>
</evidence>
<dbReference type="PROSITE" id="PS00770">
    <property type="entry name" value="AA_TRANSFER_CLASS_4"/>
    <property type="match status" value="1"/>
</dbReference>
<comment type="catalytic activity">
    <reaction evidence="12 17">
        <text>L-valine + 2-oxoglutarate = 3-methyl-2-oxobutanoate + L-glutamate</text>
        <dbReference type="Rhea" id="RHEA:24813"/>
        <dbReference type="ChEBI" id="CHEBI:11851"/>
        <dbReference type="ChEBI" id="CHEBI:16810"/>
        <dbReference type="ChEBI" id="CHEBI:29985"/>
        <dbReference type="ChEBI" id="CHEBI:57762"/>
        <dbReference type="EC" id="2.6.1.42"/>
    </reaction>
</comment>
<evidence type="ECO:0000313" key="19">
    <source>
        <dbReference type="Proteomes" id="UP000525652"/>
    </source>
</evidence>
<dbReference type="InterPro" id="IPR001544">
    <property type="entry name" value="Aminotrans_IV"/>
</dbReference>
<evidence type="ECO:0000256" key="2">
    <source>
        <dbReference type="ARBA" id="ARBA00003109"/>
    </source>
</evidence>
<dbReference type="GO" id="GO:0005829">
    <property type="term" value="C:cytosol"/>
    <property type="evidence" value="ECO:0007669"/>
    <property type="project" value="TreeGrafter"/>
</dbReference>
<comment type="caution">
    <text evidence="18">The sequence shown here is derived from an EMBL/GenBank/DDBJ whole genome shotgun (WGS) entry which is preliminary data.</text>
</comment>
<dbReference type="UniPathway" id="UPA00049">
    <property type="reaction ID" value="UER00062"/>
</dbReference>
<sequence length="288" mass="31537">MKVYLNGEFVEKEDAKVSVFDHGFLYGDGVFEGIRLYSGNIFKLEEHLIRLEQSAKALLLDMPVTRDEMRELVCESCRVNGLTDGYIRLIVTRGVGSLGLSPKGCGPSGLVIIADTIELFPKRFYEEGLKIVTVPTRRLGAASLPPMVKSLNYLNNILAKIEAQASGHLEALMLNDQGYVAECSGDNVFIIQGDTLVTPHTASGSLRGITRDAVLEIAEKSGMKVEKKNLTRYDIWVSDECFVSGTAAEIVPVVEVDARVIGDGRPGPKTLKLLEKYKEQVSGDGTRI</sequence>
<dbReference type="CDD" id="cd01558">
    <property type="entry name" value="D-AAT_like"/>
    <property type="match status" value="1"/>
</dbReference>
<keyword evidence="10 16" id="KW-0663">Pyridoxal phosphate</keyword>
<accession>A0A7X1B270</accession>
<dbReference type="EMBL" id="JACHVA010000141">
    <property type="protein sequence ID" value="MBC2604261.1"/>
    <property type="molecule type" value="Genomic_DNA"/>
</dbReference>
<gene>
    <name evidence="17 18" type="primary">ilvE</name>
    <name evidence="18" type="ORF">H5P30_20975</name>
</gene>
<dbReference type="InterPro" id="IPR005785">
    <property type="entry name" value="B_amino_transI"/>
</dbReference>
<evidence type="ECO:0000256" key="16">
    <source>
        <dbReference type="RuleBase" id="RU004516"/>
    </source>
</evidence>
<evidence type="ECO:0000256" key="7">
    <source>
        <dbReference type="ARBA" id="ARBA00022576"/>
    </source>
</evidence>
<name>A0A7X1B270_9BACT</name>
<keyword evidence="8 17" id="KW-0028">Amino-acid biosynthesis</keyword>
<evidence type="ECO:0000256" key="11">
    <source>
        <dbReference type="ARBA" id="ARBA00023304"/>
    </source>
</evidence>
<evidence type="ECO:0000256" key="9">
    <source>
        <dbReference type="ARBA" id="ARBA00022679"/>
    </source>
</evidence>
<dbReference type="InterPro" id="IPR036038">
    <property type="entry name" value="Aminotransferase-like"/>
</dbReference>
<dbReference type="EC" id="2.6.1.42" evidence="17"/>
<evidence type="ECO:0000256" key="6">
    <source>
        <dbReference type="ARBA" id="ARBA00009320"/>
    </source>
</evidence>
<keyword evidence="11 17" id="KW-0100">Branched-chain amino acid biosynthesis</keyword>
<dbReference type="RefSeq" id="WP_185694876.1">
    <property type="nucleotide sequence ID" value="NZ_JACHVA010000141.1"/>
</dbReference>
<dbReference type="NCBIfam" id="NF006185">
    <property type="entry name" value="PRK08320.1"/>
    <property type="match status" value="1"/>
</dbReference>
<keyword evidence="19" id="KW-1185">Reference proteome</keyword>
<evidence type="ECO:0000256" key="3">
    <source>
        <dbReference type="ARBA" id="ARBA00004824"/>
    </source>
</evidence>
<evidence type="ECO:0000256" key="12">
    <source>
        <dbReference type="ARBA" id="ARBA00048212"/>
    </source>
</evidence>
<evidence type="ECO:0000256" key="13">
    <source>
        <dbReference type="ARBA" id="ARBA00048798"/>
    </source>
</evidence>
<dbReference type="Proteomes" id="UP000525652">
    <property type="component" value="Unassembled WGS sequence"/>
</dbReference>
<dbReference type="GO" id="GO:0009099">
    <property type="term" value="P:L-valine biosynthetic process"/>
    <property type="evidence" value="ECO:0007669"/>
    <property type="project" value="UniProtKB-UniPathway"/>
</dbReference>
<comment type="pathway">
    <text evidence="5 17">Amino-acid biosynthesis; L-leucine biosynthesis; L-leucine from 3-methyl-2-oxobutanoate: step 4/4.</text>
</comment>
<dbReference type="PANTHER" id="PTHR42743:SF11">
    <property type="entry name" value="AMINODEOXYCHORISMATE LYASE"/>
    <property type="match status" value="1"/>
</dbReference>
<evidence type="ECO:0000256" key="14">
    <source>
        <dbReference type="ARBA" id="ARBA00049229"/>
    </source>
</evidence>
<dbReference type="InterPro" id="IPR018300">
    <property type="entry name" value="Aminotrans_IV_CS"/>
</dbReference>
<protein>
    <recommendedName>
        <fullName evidence="17">Branched-chain-amino-acid aminotransferase</fullName>
        <shortName evidence="17">BCAT</shortName>
        <ecNumber evidence="17">2.6.1.42</ecNumber>
    </recommendedName>
</protein>
<dbReference type="GO" id="GO:0009097">
    <property type="term" value="P:isoleucine biosynthetic process"/>
    <property type="evidence" value="ECO:0007669"/>
    <property type="project" value="UniProtKB-UniPathway"/>
</dbReference>
<dbReference type="InterPro" id="IPR043131">
    <property type="entry name" value="BCAT-like_N"/>
</dbReference>
<comment type="catalytic activity">
    <reaction evidence="14 17">
        <text>L-leucine + 2-oxoglutarate = 4-methyl-2-oxopentanoate + L-glutamate</text>
        <dbReference type="Rhea" id="RHEA:18321"/>
        <dbReference type="ChEBI" id="CHEBI:16810"/>
        <dbReference type="ChEBI" id="CHEBI:17865"/>
        <dbReference type="ChEBI" id="CHEBI:29985"/>
        <dbReference type="ChEBI" id="CHEBI:57427"/>
        <dbReference type="EC" id="2.6.1.42"/>
    </reaction>
</comment>